<protein>
    <recommendedName>
        <fullName evidence="6">Major facilitator superfamily (MFS) profile domain-containing protein</fullName>
    </recommendedName>
</protein>
<feature type="compositionally biased region" description="Polar residues" evidence="2">
    <location>
        <begin position="254"/>
        <end position="264"/>
    </location>
</feature>
<dbReference type="SUPFAM" id="SSF103473">
    <property type="entry name" value="MFS general substrate transporter"/>
    <property type="match status" value="1"/>
</dbReference>
<keyword evidence="3" id="KW-0812">Transmembrane</keyword>
<dbReference type="OrthoDB" id="1730117at2759"/>
<dbReference type="InterPro" id="IPR036259">
    <property type="entry name" value="MFS_trans_sf"/>
</dbReference>
<dbReference type="GO" id="GO:0008643">
    <property type="term" value="P:carbohydrate transport"/>
    <property type="evidence" value="ECO:0007669"/>
    <property type="project" value="InterPro"/>
</dbReference>
<accession>A0A024FTS9</accession>
<comment type="caution">
    <text evidence="4">The sequence shown here is derived from an EMBL/GenBank/DDBJ whole genome shotgun (WGS) entry which is preliminary data.</text>
</comment>
<dbReference type="Gene3D" id="1.20.1250.20">
    <property type="entry name" value="MFS general substrate transporter like domains"/>
    <property type="match status" value="2"/>
</dbReference>
<dbReference type="InterPro" id="IPR039672">
    <property type="entry name" value="MFS_2"/>
</dbReference>
<feature type="transmembrane region" description="Helical" evidence="3">
    <location>
        <begin position="385"/>
        <end position="404"/>
    </location>
</feature>
<feature type="transmembrane region" description="Helical" evidence="3">
    <location>
        <begin position="353"/>
        <end position="373"/>
    </location>
</feature>
<dbReference type="Proteomes" id="UP000053237">
    <property type="component" value="Unassembled WGS sequence"/>
</dbReference>
<dbReference type="PANTHER" id="PTHR11328">
    <property type="entry name" value="MAJOR FACILITATOR SUPERFAMILY DOMAIN-CONTAINING PROTEIN"/>
    <property type="match status" value="1"/>
</dbReference>
<evidence type="ECO:0008006" key="6">
    <source>
        <dbReference type="Google" id="ProtNLM"/>
    </source>
</evidence>
<dbReference type="EMBL" id="CAIX01000251">
    <property type="protein sequence ID" value="CCI10446.1"/>
    <property type="molecule type" value="Genomic_DNA"/>
</dbReference>
<feature type="transmembrane region" description="Helical" evidence="3">
    <location>
        <begin position="222"/>
        <end position="242"/>
    </location>
</feature>
<evidence type="ECO:0000256" key="2">
    <source>
        <dbReference type="SAM" id="MobiDB-lite"/>
    </source>
</evidence>
<keyword evidence="3" id="KW-1133">Transmembrane helix</keyword>
<evidence type="ECO:0000313" key="5">
    <source>
        <dbReference type="Proteomes" id="UP000053237"/>
    </source>
</evidence>
<feature type="transmembrane region" description="Helical" evidence="3">
    <location>
        <begin position="313"/>
        <end position="333"/>
    </location>
</feature>
<feature type="compositionally biased region" description="Polar residues" evidence="2">
    <location>
        <begin position="1"/>
        <end position="19"/>
    </location>
</feature>
<evidence type="ECO:0000256" key="3">
    <source>
        <dbReference type="SAM" id="Phobius"/>
    </source>
</evidence>
<proteinExistence type="inferred from homology"/>
<organism evidence="4 5">
    <name type="scientific">Albugo candida</name>
    <dbReference type="NCBI Taxonomy" id="65357"/>
    <lineage>
        <taxon>Eukaryota</taxon>
        <taxon>Sar</taxon>
        <taxon>Stramenopiles</taxon>
        <taxon>Oomycota</taxon>
        <taxon>Peronosporomycetes</taxon>
        <taxon>Albuginales</taxon>
        <taxon>Albuginaceae</taxon>
        <taxon>Albugo</taxon>
    </lineage>
</organism>
<evidence type="ECO:0000256" key="1">
    <source>
        <dbReference type="ARBA" id="ARBA00008335"/>
    </source>
</evidence>
<evidence type="ECO:0000313" key="4">
    <source>
        <dbReference type="EMBL" id="CCI10446.1"/>
    </source>
</evidence>
<dbReference type="Pfam" id="PF13347">
    <property type="entry name" value="MFS_2"/>
    <property type="match status" value="2"/>
</dbReference>
<keyword evidence="3" id="KW-0472">Membrane</keyword>
<dbReference type="InParanoid" id="A0A024FTS9"/>
<keyword evidence="5" id="KW-1185">Reference proteome</keyword>
<comment type="similarity">
    <text evidence="1">Belongs to the major facilitator superfamily.</text>
</comment>
<dbReference type="GO" id="GO:0005886">
    <property type="term" value="C:plasma membrane"/>
    <property type="evidence" value="ECO:0007669"/>
    <property type="project" value="TreeGrafter"/>
</dbReference>
<name>A0A024FTS9_9STRA</name>
<sequence>MNNIDHVLQTPQIDANSRQEPTKEKRSTHSEQWTVKRYLAYGVGHVLNDMCASTWFSYLLVFLREVVHLSPVDSAIVMFSGQIADGVATPLVGIISDHTEGLPSFGLEKRKFCIALGAICVLLCFFFVFATCAPCWFYTQPSRLVLVTYYSVTASLFNCGWAAVQVSHMAMAPELSEDNNVRCILSSTRYAFTILSNVLVFGVFYLLLHAEHPYNVPNASKFTHLAYVSLCVGGICILFFLIGTTERTAGDNISDPSDQNSDDLSSQHEFDTNTTQPMLALEQLCVKPGTSLRCGYRETSIHQKSIKMKWSDWFYLPMFYEVGLAYMCTRLVVNMTQVYIPLYLIVTLHMDATSIALVPLLVYLSGFLATITIRPLNQKLGRAGSFNVGSTLIVIALTLSYFLGPASAKWIYLVSVILGIGNSVLMVCSVCLEGDLVGTNVESGAFVYGAMSFTDKVSNGIAILLIQNKREETEYFPHKDSDLLRKVFCILPSLAAILGAAAVIHMKYWNKPSSGKKQASDQVLESEEQNLRLKREKSRAYGSL</sequence>
<feature type="compositionally biased region" description="Basic and acidic residues" evidence="2">
    <location>
        <begin position="20"/>
        <end position="29"/>
    </location>
</feature>
<feature type="transmembrane region" description="Helical" evidence="3">
    <location>
        <begin position="190"/>
        <end position="210"/>
    </location>
</feature>
<dbReference type="AlphaFoldDB" id="A0A024FTS9"/>
<dbReference type="GO" id="GO:0015293">
    <property type="term" value="F:symporter activity"/>
    <property type="evidence" value="ECO:0007669"/>
    <property type="project" value="InterPro"/>
</dbReference>
<feature type="region of interest" description="Disordered" evidence="2">
    <location>
        <begin position="1"/>
        <end position="29"/>
    </location>
</feature>
<feature type="region of interest" description="Disordered" evidence="2">
    <location>
        <begin position="251"/>
        <end position="270"/>
    </location>
</feature>
<feature type="transmembrane region" description="Helical" evidence="3">
    <location>
        <begin position="410"/>
        <end position="432"/>
    </location>
</feature>
<dbReference type="STRING" id="65357.A0A024FTS9"/>
<feature type="transmembrane region" description="Helical" evidence="3">
    <location>
        <begin position="145"/>
        <end position="164"/>
    </location>
</feature>
<dbReference type="CDD" id="cd17491">
    <property type="entry name" value="MFS_MFSD12"/>
    <property type="match status" value="1"/>
</dbReference>
<dbReference type="PANTHER" id="PTHR11328:SF28">
    <property type="entry name" value="MAJOR FACILITATOR SUPERFAMILY DOMAIN-CONTAINING PROTEIN 12"/>
    <property type="match status" value="1"/>
</dbReference>
<feature type="transmembrane region" description="Helical" evidence="3">
    <location>
        <begin position="112"/>
        <end position="139"/>
    </location>
</feature>
<reference evidence="4 5" key="1">
    <citation type="submission" date="2012-05" db="EMBL/GenBank/DDBJ databases">
        <title>Recombination and specialization in a pathogen metapopulation.</title>
        <authorList>
            <person name="Gardiner A."/>
            <person name="Kemen E."/>
            <person name="Schultz-Larsen T."/>
            <person name="MacLean D."/>
            <person name="Van Oosterhout C."/>
            <person name="Jones J.D.G."/>
        </authorList>
    </citation>
    <scope>NUCLEOTIDE SEQUENCE [LARGE SCALE GENOMIC DNA]</scope>
    <source>
        <strain evidence="4 5">Ac Nc2</strain>
    </source>
</reference>
<feature type="transmembrane region" description="Helical" evidence="3">
    <location>
        <begin position="487"/>
        <end position="506"/>
    </location>
</feature>
<gene>
    <name evidence="4" type="ORF">BN9_100430</name>
</gene>